<reference evidence="6" key="1">
    <citation type="submission" date="2017-02" db="EMBL/GenBank/DDBJ databases">
        <authorList>
            <person name="Varghese N."/>
            <person name="Submissions S."/>
        </authorList>
    </citation>
    <scope>NUCLEOTIDE SEQUENCE [LARGE SCALE GENOMIC DNA]</scope>
    <source>
        <strain evidence="6">DSM 22270</strain>
    </source>
</reference>
<evidence type="ECO:0000313" key="5">
    <source>
        <dbReference type="EMBL" id="SKC11192.1"/>
    </source>
</evidence>
<dbReference type="Pfam" id="PF12833">
    <property type="entry name" value="HTH_18"/>
    <property type="match status" value="1"/>
</dbReference>
<dbReference type="InterPro" id="IPR009057">
    <property type="entry name" value="Homeodomain-like_sf"/>
</dbReference>
<dbReference type="PANTHER" id="PTHR43280">
    <property type="entry name" value="ARAC-FAMILY TRANSCRIPTIONAL REGULATOR"/>
    <property type="match status" value="1"/>
</dbReference>
<dbReference type="InterPro" id="IPR011051">
    <property type="entry name" value="RmlC_Cupin_sf"/>
</dbReference>
<evidence type="ECO:0000256" key="3">
    <source>
        <dbReference type="ARBA" id="ARBA00023163"/>
    </source>
</evidence>
<dbReference type="AlphaFoldDB" id="A0A1T5GRW5"/>
<dbReference type="InterPro" id="IPR018062">
    <property type="entry name" value="HTH_AraC-typ_CS"/>
</dbReference>
<evidence type="ECO:0000256" key="1">
    <source>
        <dbReference type="ARBA" id="ARBA00023015"/>
    </source>
</evidence>
<accession>A0A1T5GRW5</accession>
<dbReference type="SMART" id="SM00342">
    <property type="entry name" value="HTH_ARAC"/>
    <property type="match status" value="1"/>
</dbReference>
<sequence>MIRALFETINSGSDASFLVNSFNLEKFDVPYHFHPEFELTLILKGKGKRYVGKQMADFDSGDLVLLGSDLPHSWKSESISTPGFHARSIVAQFDKNFLGNEFFDRPELSDIRNMLKISAHGIHYIGQTAKEIGEKMCVLALEENSFRKMWLLLDILEDLAASKEFVLLDQDGVVATQINSNKDRINAALGYIVDNFRNDIVLNEVAAVVNMSPNAFCKYFKRVTNKTFLDTVIDYRINFAVQQLLSTDRPVSEISFDSGFGDVSHFYKLFKRRMKMSPLNYRKNFQKGL</sequence>
<dbReference type="PROSITE" id="PS00041">
    <property type="entry name" value="HTH_ARAC_FAMILY_1"/>
    <property type="match status" value="1"/>
</dbReference>
<dbReference type="EMBL" id="FUZA01000006">
    <property type="protein sequence ID" value="SKC11192.1"/>
    <property type="molecule type" value="Genomic_DNA"/>
</dbReference>
<dbReference type="OrthoDB" id="792101at2"/>
<dbReference type="Proteomes" id="UP000190897">
    <property type="component" value="Unassembled WGS sequence"/>
</dbReference>
<name>A0A1T5GRW5_9BACT</name>
<dbReference type="RefSeq" id="WP_082216836.1">
    <property type="nucleotide sequence ID" value="NZ_FUZA01000006.1"/>
</dbReference>
<dbReference type="PROSITE" id="PS01124">
    <property type="entry name" value="HTH_ARAC_FAMILY_2"/>
    <property type="match status" value="1"/>
</dbReference>
<gene>
    <name evidence="5" type="ORF">SAMN05660293_04367</name>
</gene>
<keyword evidence="6" id="KW-1185">Reference proteome</keyword>
<dbReference type="GO" id="GO:0003700">
    <property type="term" value="F:DNA-binding transcription factor activity"/>
    <property type="evidence" value="ECO:0007669"/>
    <property type="project" value="InterPro"/>
</dbReference>
<dbReference type="Pfam" id="PF02311">
    <property type="entry name" value="AraC_binding"/>
    <property type="match status" value="1"/>
</dbReference>
<dbReference type="GO" id="GO:0043565">
    <property type="term" value="F:sequence-specific DNA binding"/>
    <property type="evidence" value="ECO:0007669"/>
    <property type="project" value="InterPro"/>
</dbReference>
<organism evidence="5 6">
    <name type="scientific">Dyadobacter psychrophilus</name>
    <dbReference type="NCBI Taxonomy" id="651661"/>
    <lineage>
        <taxon>Bacteria</taxon>
        <taxon>Pseudomonadati</taxon>
        <taxon>Bacteroidota</taxon>
        <taxon>Cytophagia</taxon>
        <taxon>Cytophagales</taxon>
        <taxon>Spirosomataceae</taxon>
        <taxon>Dyadobacter</taxon>
    </lineage>
</organism>
<dbReference type="STRING" id="651661.SAMN05660293_04367"/>
<protein>
    <submittedName>
        <fullName evidence="5">AraC-type DNA-binding protein</fullName>
    </submittedName>
</protein>
<dbReference type="CDD" id="cd06976">
    <property type="entry name" value="cupin_MtlR-like_N"/>
    <property type="match status" value="1"/>
</dbReference>
<evidence type="ECO:0000256" key="2">
    <source>
        <dbReference type="ARBA" id="ARBA00023125"/>
    </source>
</evidence>
<feature type="domain" description="HTH araC/xylS-type" evidence="4">
    <location>
        <begin position="186"/>
        <end position="284"/>
    </location>
</feature>
<keyword evidence="3" id="KW-0804">Transcription</keyword>
<dbReference type="InterPro" id="IPR018060">
    <property type="entry name" value="HTH_AraC"/>
</dbReference>
<dbReference type="PANTHER" id="PTHR43280:SF27">
    <property type="entry name" value="TRANSCRIPTIONAL REGULATOR MTLR"/>
    <property type="match status" value="1"/>
</dbReference>
<dbReference type="InterPro" id="IPR003313">
    <property type="entry name" value="AraC-bd"/>
</dbReference>
<evidence type="ECO:0000313" key="6">
    <source>
        <dbReference type="Proteomes" id="UP000190897"/>
    </source>
</evidence>
<proteinExistence type="predicted"/>
<evidence type="ECO:0000259" key="4">
    <source>
        <dbReference type="PROSITE" id="PS01124"/>
    </source>
</evidence>
<dbReference type="SUPFAM" id="SSF46689">
    <property type="entry name" value="Homeodomain-like"/>
    <property type="match status" value="2"/>
</dbReference>
<dbReference type="Gene3D" id="2.60.120.10">
    <property type="entry name" value="Jelly Rolls"/>
    <property type="match status" value="1"/>
</dbReference>
<dbReference type="SUPFAM" id="SSF51182">
    <property type="entry name" value="RmlC-like cupins"/>
    <property type="match status" value="1"/>
</dbReference>
<keyword evidence="1" id="KW-0805">Transcription regulation</keyword>
<dbReference type="InterPro" id="IPR014710">
    <property type="entry name" value="RmlC-like_jellyroll"/>
</dbReference>
<keyword evidence="2 5" id="KW-0238">DNA-binding</keyword>
<dbReference type="Gene3D" id="1.10.10.60">
    <property type="entry name" value="Homeodomain-like"/>
    <property type="match status" value="2"/>
</dbReference>